<accession>A0A7K2ITZ1</accession>
<proteinExistence type="predicted"/>
<reference evidence="3 4" key="1">
    <citation type="journal article" date="2019" name="Nat. Commun.">
        <title>The antimicrobial potential of Streptomyces from insect microbiomes.</title>
        <authorList>
            <person name="Chevrette M.G."/>
            <person name="Carlson C.M."/>
            <person name="Ortega H.E."/>
            <person name="Thomas C."/>
            <person name="Ananiev G.E."/>
            <person name="Barns K.J."/>
            <person name="Book A.J."/>
            <person name="Cagnazzo J."/>
            <person name="Carlos C."/>
            <person name="Flanigan W."/>
            <person name="Grubbs K.J."/>
            <person name="Horn H.A."/>
            <person name="Hoffmann F.M."/>
            <person name="Klassen J.L."/>
            <person name="Knack J.J."/>
            <person name="Lewin G.R."/>
            <person name="McDonald B.R."/>
            <person name="Muller L."/>
            <person name="Melo W.G.P."/>
            <person name="Pinto-Tomas A.A."/>
            <person name="Schmitz A."/>
            <person name="Wendt-Pienkowski E."/>
            <person name="Wildman S."/>
            <person name="Zhao M."/>
            <person name="Zhang F."/>
            <person name="Bugni T.S."/>
            <person name="Andes D.R."/>
            <person name="Pupo M.T."/>
            <person name="Currie C.R."/>
        </authorList>
    </citation>
    <scope>NUCLEOTIDE SEQUENCE [LARGE SCALE GENOMIC DNA]</scope>
    <source>
        <strain evidence="3 4">SID5840</strain>
    </source>
</reference>
<feature type="compositionally biased region" description="Polar residues" evidence="1">
    <location>
        <begin position="209"/>
        <end position="219"/>
    </location>
</feature>
<dbReference type="AlphaFoldDB" id="A0A7K2ITZ1"/>
<dbReference type="RefSeq" id="WP_161111130.1">
    <property type="nucleotide sequence ID" value="NZ_WWHY01000001.1"/>
</dbReference>
<keyword evidence="2" id="KW-0812">Transmembrane</keyword>
<dbReference type="EMBL" id="WWHY01000001">
    <property type="protein sequence ID" value="MYR33294.1"/>
    <property type="molecule type" value="Genomic_DNA"/>
</dbReference>
<feature type="transmembrane region" description="Helical" evidence="2">
    <location>
        <begin position="303"/>
        <end position="323"/>
    </location>
</feature>
<evidence type="ECO:0000256" key="1">
    <source>
        <dbReference type="SAM" id="MobiDB-lite"/>
    </source>
</evidence>
<evidence type="ECO:0000313" key="4">
    <source>
        <dbReference type="Proteomes" id="UP000467124"/>
    </source>
</evidence>
<name>A0A7K2ITZ1_9ACTN</name>
<keyword evidence="2" id="KW-0472">Membrane</keyword>
<feature type="region of interest" description="Disordered" evidence="1">
    <location>
        <begin position="1"/>
        <end position="34"/>
    </location>
</feature>
<protein>
    <submittedName>
        <fullName evidence="3">Uncharacterized protein</fullName>
    </submittedName>
</protein>
<dbReference type="Proteomes" id="UP000467124">
    <property type="component" value="Unassembled WGS sequence"/>
</dbReference>
<gene>
    <name evidence="3" type="ORF">GTW20_13740</name>
</gene>
<evidence type="ECO:0000313" key="3">
    <source>
        <dbReference type="EMBL" id="MYR33294.1"/>
    </source>
</evidence>
<feature type="transmembrane region" description="Helical" evidence="2">
    <location>
        <begin position="556"/>
        <end position="575"/>
    </location>
</feature>
<organism evidence="3 4">
    <name type="scientific">Nocardiopsis alba</name>
    <dbReference type="NCBI Taxonomy" id="53437"/>
    <lineage>
        <taxon>Bacteria</taxon>
        <taxon>Bacillati</taxon>
        <taxon>Actinomycetota</taxon>
        <taxon>Actinomycetes</taxon>
        <taxon>Streptosporangiales</taxon>
        <taxon>Nocardiopsidaceae</taxon>
        <taxon>Nocardiopsis</taxon>
    </lineage>
</organism>
<sequence length="583" mass="62937">MDRHHPPERVEPLKSPEPESGAGRPEQGVSPRPITDLSVRRLRGGRAWALAALRTTPVRVWTLSFLCVVAIVGLFAASAVTLDRARGSLSLLGEEAGPQAMATTELYLSLAGMDACVADLLLMGTDEALQPQREGALKQYETNREEAGDAILEAALLAESKTSDEATPEAEASASATHETEGTGEAGGDVTRAEAGADEGTNDDDENVGSENEGGTTQDHNIRAVLDRMGAYERLVGEALRLNEMAGAAPGEVDPEALAAYRQATRVMHEELLPKAFNLGLESSAIVRVDHEEGRTSMLLGQVWVGAGGIAALVLLVGLQVYLRARFRRLLNIPLLIASAGTILLAVGVVWTLGSGSEQQRIAKEEGLEEVMALARAGAVSMDMQADQSRYLIDVERADNHQQVYLERSQQVLFRPADTLEDYYERVGEVAEAFPEPPEELEGLQNDPGALGYLGRGDEERSSAAQEARLARVLDAYDDLQAEDREMREAMRDGDLEKAIEIRLGVIGPKERPGETDPEEGAFQSYTVALDGLIAEHREKRFDAAIARGEARVAPWVWGLPVGSVVLLALVVAGVRPRLAEYR</sequence>
<feature type="compositionally biased region" description="Basic and acidic residues" evidence="1">
    <location>
        <begin position="1"/>
        <end position="17"/>
    </location>
</feature>
<feature type="transmembrane region" description="Helical" evidence="2">
    <location>
        <begin position="335"/>
        <end position="354"/>
    </location>
</feature>
<feature type="compositionally biased region" description="Acidic residues" evidence="1">
    <location>
        <begin position="196"/>
        <end position="208"/>
    </location>
</feature>
<feature type="region of interest" description="Disordered" evidence="1">
    <location>
        <begin position="160"/>
        <end position="222"/>
    </location>
</feature>
<comment type="caution">
    <text evidence="3">The sequence shown here is derived from an EMBL/GenBank/DDBJ whole genome shotgun (WGS) entry which is preliminary data.</text>
</comment>
<evidence type="ECO:0000256" key="2">
    <source>
        <dbReference type="SAM" id="Phobius"/>
    </source>
</evidence>
<keyword evidence="2" id="KW-1133">Transmembrane helix</keyword>
<feature type="transmembrane region" description="Helical" evidence="2">
    <location>
        <begin position="60"/>
        <end position="82"/>
    </location>
</feature>